<feature type="region of interest" description="Disordered" evidence="1">
    <location>
        <begin position="44"/>
        <end position="102"/>
    </location>
</feature>
<dbReference type="EMBL" id="CDMZ01003589">
    <property type="protein sequence ID" value="CEM46925.1"/>
    <property type="molecule type" value="Genomic_DNA"/>
</dbReference>
<accession>A0A0G4HRI6</accession>
<protein>
    <submittedName>
        <fullName evidence="2">Uncharacterized protein</fullName>
    </submittedName>
</protein>
<sequence>HGDAFRNCEDCRGPGWVPDPNVKLPPFHPDMQMPEHYRLLIESNQRRQQQQQQRMHPSQVATGLPWPPQPLQQQTFQMSPQPSQQQNFQLPSPQMQQQQQSFQHMPPFAQPVPLHGQAPHAMGDPGIPLSQMTYEQKLVLLRQLQEEKARLEREMRVN</sequence>
<proteinExistence type="predicted"/>
<feature type="non-terminal residue" evidence="2">
    <location>
        <position position="1"/>
    </location>
</feature>
<gene>
    <name evidence="2" type="ORF">Cvel_30625</name>
</gene>
<evidence type="ECO:0000313" key="2">
    <source>
        <dbReference type="EMBL" id="CEM46925.1"/>
    </source>
</evidence>
<name>A0A0G4HRI6_9ALVE</name>
<reference evidence="2" key="1">
    <citation type="submission" date="2014-11" db="EMBL/GenBank/DDBJ databases">
        <authorList>
            <person name="Otto D Thomas"/>
            <person name="Naeem Raeece"/>
        </authorList>
    </citation>
    <scope>NUCLEOTIDE SEQUENCE</scope>
</reference>
<evidence type="ECO:0000256" key="1">
    <source>
        <dbReference type="SAM" id="MobiDB-lite"/>
    </source>
</evidence>
<dbReference type="VEuPathDB" id="CryptoDB:Cvel_30625"/>
<organism evidence="2">
    <name type="scientific">Chromera velia CCMP2878</name>
    <dbReference type="NCBI Taxonomy" id="1169474"/>
    <lineage>
        <taxon>Eukaryota</taxon>
        <taxon>Sar</taxon>
        <taxon>Alveolata</taxon>
        <taxon>Colpodellida</taxon>
        <taxon>Chromeraceae</taxon>
        <taxon>Chromera</taxon>
    </lineage>
</organism>
<feature type="compositionally biased region" description="Low complexity" evidence="1">
    <location>
        <begin position="71"/>
        <end position="102"/>
    </location>
</feature>
<dbReference type="AlphaFoldDB" id="A0A0G4HRI6"/>